<sequence length="135" mass="15025">MHGEGASGKAEPPTVPHPRLAPEIVIQSQLFCLQQGDVQGAERFCDTHRLAGGEQGGISLRRLIRQEHFHRLLTFEEVVLGEAALPEEGVFIQAVHLEGGIKQSRVLFLWELRLCPDNCWRVRTITHCPDSALGL</sequence>
<reference evidence="1" key="1">
    <citation type="submission" date="2017-08" db="EMBL/GenBank/DDBJ databases">
        <authorList>
            <person name="Polle J.E."/>
            <person name="Barry K."/>
            <person name="Cushman J."/>
            <person name="Schmutz J."/>
            <person name="Tran D."/>
            <person name="Hathwaick L.T."/>
            <person name="Yim W.C."/>
            <person name="Jenkins J."/>
            <person name="Mckie-Krisberg Z.M."/>
            <person name="Prochnik S."/>
            <person name="Lindquist E."/>
            <person name="Dockter R.B."/>
            <person name="Adam C."/>
            <person name="Molina H."/>
            <person name="Bunkerborg J."/>
            <person name="Jin E."/>
            <person name="Buchheim M."/>
            <person name="Magnuson J."/>
        </authorList>
    </citation>
    <scope>NUCLEOTIDE SEQUENCE</scope>
    <source>
        <strain evidence="1">CCAP 19/18</strain>
    </source>
</reference>
<dbReference type="Proteomes" id="UP000815325">
    <property type="component" value="Unassembled WGS sequence"/>
</dbReference>
<evidence type="ECO:0000313" key="1">
    <source>
        <dbReference type="EMBL" id="KAF5832856.1"/>
    </source>
</evidence>
<gene>
    <name evidence="1" type="ORF">DUNSADRAFT_11157</name>
</gene>
<accession>A0ABQ7GE16</accession>
<organism evidence="1 2">
    <name type="scientific">Dunaliella salina</name>
    <name type="common">Green alga</name>
    <name type="synonym">Protococcus salinus</name>
    <dbReference type="NCBI Taxonomy" id="3046"/>
    <lineage>
        <taxon>Eukaryota</taxon>
        <taxon>Viridiplantae</taxon>
        <taxon>Chlorophyta</taxon>
        <taxon>core chlorophytes</taxon>
        <taxon>Chlorophyceae</taxon>
        <taxon>CS clade</taxon>
        <taxon>Chlamydomonadales</taxon>
        <taxon>Dunaliellaceae</taxon>
        <taxon>Dunaliella</taxon>
    </lineage>
</organism>
<evidence type="ECO:0000313" key="2">
    <source>
        <dbReference type="Proteomes" id="UP000815325"/>
    </source>
</evidence>
<comment type="caution">
    <text evidence="1">The sequence shown here is derived from an EMBL/GenBank/DDBJ whole genome shotgun (WGS) entry which is preliminary data.</text>
</comment>
<name>A0ABQ7GE16_DUNSA</name>
<proteinExistence type="predicted"/>
<evidence type="ECO:0008006" key="3">
    <source>
        <dbReference type="Google" id="ProtNLM"/>
    </source>
</evidence>
<protein>
    <recommendedName>
        <fullName evidence="3">Nuclear transport factor 2 family protein</fullName>
    </recommendedName>
</protein>
<dbReference type="EMBL" id="MU069845">
    <property type="protein sequence ID" value="KAF5832856.1"/>
    <property type="molecule type" value="Genomic_DNA"/>
</dbReference>
<keyword evidence="2" id="KW-1185">Reference proteome</keyword>